<feature type="compositionally biased region" description="Basic and acidic residues" evidence="2">
    <location>
        <begin position="11"/>
        <end position="22"/>
    </location>
</feature>
<protein>
    <submittedName>
        <fullName evidence="3">Uncharacterized protein</fullName>
    </submittedName>
</protein>
<feature type="region of interest" description="Disordered" evidence="2">
    <location>
        <begin position="206"/>
        <end position="273"/>
    </location>
</feature>
<feature type="coiled-coil region" evidence="1">
    <location>
        <begin position="350"/>
        <end position="388"/>
    </location>
</feature>
<evidence type="ECO:0000256" key="1">
    <source>
        <dbReference type="SAM" id="Coils"/>
    </source>
</evidence>
<dbReference type="AlphaFoldDB" id="A0A5J4W5V0"/>
<dbReference type="Proteomes" id="UP000324800">
    <property type="component" value="Unassembled WGS sequence"/>
</dbReference>
<reference evidence="3 4" key="1">
    <citation type="submission" date="2019-03" db="EMBL/GenBank/DDBJ databases">
        <title>Single cell metagenomics reveals metabolic interactions within the superorganism composed of flagellate Streblomastix strix and complex community of Bacteroidetes bacteria on its surface.</title>
        <authorList>
            <person name="Treitli S.C."/>
            <person name="Kolisko M."/>
            <person name="Husnik F."/>
            <person name="Keeling P."/>
            <person name="Hampl V."/>
        </authorList>
    </citation>
    <scope>NUCLEOTIDE SEQUENCE [LARGE SCALE GENOMIC DNA]</scope>
    <source>
        <strain evidence="3">ST1C</strain>
    </source>
</reference>
<feature type="region of interest" description="Disordered" evidence="2">
    <location>
        <begin position="1"/>
        <end position="96"/>
    </location>
</feature>
<feature type="compositionally biased region" description="Acidic residues" evidence="2">
    <location>
        <begin position="23"/>
        <end position="35"/>
    </location>
</feature>
<comment type="caution">
    <text evidence="3">The sequence shown here is derived from an EMBL/GenBank/DDBJ whole genome shotgun (WGS) entry which is preliminary data.</text>
</comment>
<feature type="compositionally biased region" description="Polar residues" evidence="2">
    <location>
        <begin position="75"/>
        <end position="91"/>
    </location>
</feature>
<dbReference type="EMBL" id="SNRW01003264">
    <property type="protein sequence ID" value="KAA6390311.1"/>
    <property type="molecule type" value="Genomic_DNA"/>
</dbReference>
<accession>A0A5J4W5V0</accession>
<evidence type="ECO:0000313" key="4">
    <source>
        <dbReference type="Proteomes" id="UP000324800"/>
    </source>
</evidence>
<feature type="compositionally biased region" description="Basic residues" evidence="2">
    <location>
        <begin position="1"/>
        <end position="10"/>
    </location>
</feature>
<feature type="compositionally biased region" description="Basic and acidic residues" evidence="2">
    <location>
        <begin position="60"/>
        <end position="70"/>
    </location>
</feature>
<feature type="region of interest" description="Disordered" evidence="2">
    <location>
        <begin position="153"/>
        <end position="173"/>
    </location>
</feature>
<proteinExistence type="predicted"/>
<keyword evidence="1" id="KW-0175">Coiled coil</keyword>
<organism evidence="3 4">
    <name type="scientific">Streblomastix strix</name>
    <dbReference type="NCBI Taxonomy" id="222440"/>
    <lineage>
        <taxon>Eukaryota</taxon>
        <taxon>Metamonada</taxon>
        <taxon>Preaxostyla</taxon>
        <taxon>Oxymonadida</taxon>
        <taxon>Streblomastigidae</taxon>
        <taxon>Streblomastix</taxon>
    </lineage>
</organism>
<feature type="compositionally biased region" description="Basic and acidic residues" evidence="2">
    <location>
        <begin position="154"/>
        <end position="168"/>
    </location>
</feature>
<sequence>MSGKVKKERGRSHEDDGKLKDDDNIESDQEEDEEQISPITKKKKKQIKSPIVTPQQRKSASRERKMDPANRKRGSSTGRTSQNSNSGQKQINFDEIKDEEDIIQALKEFEKRKEQHVKRREYGKAAQADEAVQLLKKELVQTRVSKVQLKHKEKIQELQRQKDREQQKLEQQWDENFDRHERVANEIRTAIDQEGDRRRRRIQKQMEEVQKDENYLYSELANDTDKDEDDENEYEQKGKLGRGIGQQRKGSESGGQLGSTQKTGQSGGGLYNTQGVVSQQLSKVQRNPNVNLDTALPTVFQYHPSTNLLDKIKRVDIMAKLGQYKQADQLYQEIEFQEKQEKESHKKFITSKLEAKLRAFEDRHKREKDDAEQRIAEDASRMEKVKSKSFGELEAHFALALKMEEEAYQTAQVHINKQDLRPKVL</sequence>
<name>A0A5J4W5V0_9EUKA</name>
<evidence type="ECO:0000313" key="3">
    <source>
        <dbReference type="EMBL" id="KAA6390311.1"/>
    </source>
</evidence>
<gene>
    <name evidence="3" type="ORF">EZS28_014163</name>
</gene>
<evidence type="ECO:0000256" key="2">
    <source>
        <dbReference type="SAM" id="MobiDB-lite"/>
    </source>
</evidence>